<name>A0ABX1GKU8_9GAMM</name>
<sequence>MISEHELYTVYDLFFLNNGKFGFYMINALPRSYVQVMDYGRSSSWGWVSCPPLPPTDIKARFRGLAFLVDRYAFGTHELIAKGLLVYDTTRGWARYQPDF</sequence>
<dbReference type="Proteomes" id="UP000765845">
    <property type="component" value="Unassembled WGS sequence"/>
</dbReference>
<keyword evidence="2" id="KW-1185">Reference proteome</keyword>
<proteinExistence type="predicted"/>
<organism evidence="1 2">
    <name type="scientific">Spongiibacter thalassae</name>
    <dbReference type="NCBI Taxonomy" id="2721624"/>
    <lineage>
        <taxon>Bacteria</taxon>
        <taxon>Pseudomonadati</taxon>
        <taxon>Pseudomonadota</taxon>
        <taxon>Gammaproteobacteria</taxon>
        <taxon>Cellvibrionales</taxon>
        <taxon>Spongiibacteraceae</taxon>
        <taxon>Spongiibacter</taxon>
    </lineage>
</organism>
<gene>
    <name evidence="1" type="ORF">HCU74_17050</name>
</gene>
<reference evidence="1 2" key="1">
    <citation type="submission" date="2020-04" db="EMBL/GenBank/DDBJ databases">
        <authorList>
            <person name="Yoon J."/>
        </authorList>
    </citation>
    <scope>NUCLEOTIDE SEQUENCE [LARGE SCALE GENOMIC DNA]</scope>
    <source>
        <strain evidence="1 2">KMU-166</strain>
    </source>
</reference>
<comment type="caution">
    <text evidence="1">The sequence shown here is derived from an EMBL/GenBank/DDBJ whole genome shotgun (WGS) entry which is preliminary data.</text>
</comment>
<evidence type="ECO:0000313" key="2">
    <source>
        <dbReference type="Proteomes" id="UP000765845"/>
    </source>
</evidence>
<dbReference type="RefSeq" id="WP_168451614.1">
    <property type="nucleotide sequence ID" value="NZ_JAAWWK010000006.1"/>
</dbReference>
<evidence type="ECO:0000313" key="1">
    <source>
        <dbReference type="EMBL" id="NKI19118.1"/>
    </source>
</evidence>
<accession>A0ABX1GKU8</accession>
<dbReference type="EMBL" id="JAAWWK010000006">
    <property type="protein sequence ID" value="NKI19118.1"/>
    <property type="molecule type" value="Genomic_DNA"/>
</dbReference>
<protein>
    <submittedName>
        <fullName evidence="1">Uncharacterized protein</fullName>
    </submittedName>
</protein>